<feature type="region of interest" description="Disordered" evidence="1">
    <location>
        <begin position="114"/>
        <end position="159"/>
    </location>
</feature>
<dbReference type="Proteomes" id="UP001152024">
    <property type="component" value="Unassembled WGS sequence"/>
</dbReference>
<feature type="transmembrane region" description="Helical" evidence="2">
    <location>
        <begin position="14"/>
        <end position="35"/>
    </location>
</feature>
<feature type="compositionally biased region" description="Polar residues" evidence="1">
    <location>
        <begin position="148"/>
        <end position="159"/>
    </location>
</feature>
<protein>
    <submittedName>
        <fullName evidence="3">Uncharacterized protein</fullName>
    </submittedName>
</protein>
<organism evidence="3 4">
    <name type="scientific">Fusarium equiseti</name>
    <name type="common">Fusarium scirpi</name>
    <dbReference type="NCBI Taxonomy" id="61235"/>
    <lineage>
        <taxon>Eukaryota</taxon>
        <taxon>Fungi</taxon>
        <taxon>Dikarya</taxon>
        <taxon>Ascomycota</taxon>
        <taxon>Pezizomycotina</taxon>
        <taxon>Sordariomycetes</taxon>
        <taxon>Hypocreomycetidae</taxon>
        <taxon>Hypocreales</taxon>
        <taxon>Nectriaceae</taxon>
        <taxon>Fusarium</taxon>
        <taxon>Fusarium incarnatum-equiseti species complex</taxon>
    </lineage>
</organism>
<reference evidence="3" key="1">
    <citation type="submission" date="2022-09" db="EMBL/GenBank/DDBJ databases">
        <title>Fusarium specimens isolated from Avocado Roots.</title>
        <authorList>
            <person name="Stajich J."/>
            <person name="Roper C."/>
            <person name="Heimlech-Rivalta G."/>
        </authorList>
    </citation>
    <scope>NUCLEOTIDE SEQUENCE</scope>
    <source>
        <strain evidence="3">CF00095</strain>
    </source>
</reference>
<gene>
    <name evidence="3" type="ORF">NW768_003420</name>
</gene>
<keyword evidence="2" id="KW-0812">Transmembrane</keyword>
<accession>A0ABQ8RM50</accession>
<feature type="region of interest" description="Disordered" evidence="1">
    <location>
        <begin position="187"/>
        <end position="227"/>
    </location>
</feature>
<keyword evidence="4" id="KW-1185">Reference proteome</keyword>
<proteinExistence type="predicted"/>
<dbReference type="EMBL" id="JAOQBH010000004">
    <property type="protein sequence ID" value="KAJ4137829.1"/>
    <property type="molecule type" value="Genomic_DNA"/>
</dbReference>
<evidence type="ECO:0000256" key="1">
    <source>
        <dbReference type="SAM" id="MobiDB-lite"/>
    </source>
</evidence>
<keyword evidence="2" id="KW-1133">Transmembrane helix</keyword>
<sequence length="227" mass="25387">MAPLPEGTIEVPLAISWALTITCGFLFSYGLFVIFRLRQDGKEQKKELSERHEYYLVSESSRRAAVQEAHLLRGLLTKCQDDLRVSQERDNKHWNQLTKTVEFCQAHHVGSNVPSLHHLKTDSQAQLESSSTNSSPEREDSDYYGPSLPSSSEPQTGSIVPSLNLTQLANGDAARYVVNNRYQMPKQIRFGDRTPTNRSPVRPAIAQASTKSSDEMAPEPTQHLAGH</sequence>
<comment type="caution">
    <text evidence="3">The sequence shown here is derived from an EMBL/GenBank/DDBJ whole genome shotgun (WGS) entry which is preliminary data.</text>
</comment>
<evidence type="ECO:0000256" key="2">
    <source>
        <dbReference type="SAM" id="Phobius"/>
    </source>
</evidence>
<keyword evidence="2" id="KW-0472">Membrane</keyword>
<name>A0ABQ8RM50_FUSEQ</name>
<evidence type="ECO:0000313" key="4">
    <source>
        <dbReference type="Proteomes" id="UP001152024"/>
    </source>
</evidence>
<evidence type="ECO:0000313" key="3">
    <source>
        <dbReference type="EMBL" id="KAJ4137829.1"/>
    </source>
</evidence>
<feature type="compositionally biased region" description="Polar residues" evidence="1">
    <location>
        <begin position="122"/>
        <end position="135"/>
    </location>
</feature>